<dbReference type="RefSeq" id="XP_035694478.1">
    <property type="nucleotide sequence ID" value="XM_035838585.1"/>
</dbReference>
<sequence>MLQTLDVEENNMKRLPTSLYQMRGLQRKHVSGGVKYGLIAENNPMRSPRPLTLAQGNPRVISAVVLKDAGKLEDVVVDKTLRILCNSILNECWATLTIKWHVPPTVTMPTLYHTERARPSLTRLADDFPWRVRPHPEEMLSIATYAVQKCLFQTVDFLIEQSLLEEIPEYVSNGQLLESMVEWMLEEAIDEVKDDMKIMDNVEDVVELTVDMEVRLCLWEELEDRIGDVVGLGRAIMYLHGYGVESRYEVDAAGAELTLPGRCLLSIPEKAFRGSLLVTCQVLDPNTYPRRLPLAAGEILVSDVIEIKPVTHLQKHAILQGRAAVGIDRLATFVVVSRPKTYEHWLKAGQEETCLEMSRGNGVQLHLPQDPLHRPKTIKFQVLPFHGSCLTRTIHTTTRMSPREHPLPLIAASHVINVTSRLTQLRDFAQISLPLVFPSENDGSSPRKATTSPDIVFSMDDVNVRNVIDTTQVHIVGYSNSYNKWEDMTSRVRGVTVRGRSESVSFRTKELQSYIALCYPPGLDLNVHGTVMSIIHNMARKHVSLLAFKRWSTHEVVLSHSSPSSDRQGSSSKGQVIGNLLEVRLELITPGTEDFVTKQARLEGFQPQEGVTEMDTVIKEGQKLHLRLHNLVEASSCVYKTNVDFCVHIRRRNRLSLLLEFQSLNENGEIEMCVGHHLLQGKDMPRVLVKVPVSPPRNIVSEEDDFISDSDSESSELQALMSVLDFSM</sequence>
<dbReference type="Gene3D" id="2.60.220.30">
    <property type="match status" value="2"/>
</dbReference>
<evidence type="ECO:0000313" key="1">
    <source>
        <dbReference type="Proteomes" id="UP000001554"/>
    </source>
</evidence>
<dbReference type="Proteomes" id="UP000001554">
    <property type="component" value="Chromosome 13"/>
</dbReference>
<keyword evidence="1" id="KW-1185">Reference proteome</keyword>
<dbReference type="OMA" id="CVHIRRR"/>
<gene>
    <name evidence="2" type="primary">LOC118428500</name>
</gene>
<organism evidence="1 2">
    <name type="scientific">Branchiostoma floridae</name>
    <name type="common">Florida lancelet</name>
    <name type="synonym">Amphioxus</name>
    <dbReference type="NCBI Taxonomy" id="7739"/>
    <lineage>
        <taxon>Eukaryota</taxon>
        <taxon>Metazoa</taxon>
        <taxon>Chordata</taxon>
        <taxon>Cephalochordata</taxon>
        <taxon>Leptocardii</taxon>
        <taxon>Amphioxiformes</taxon>
        <taxon>Branchiostomatidae</taxon>
        <taxon>Branchiostoma</taxon>
    </lineage>
</organism>
<reference evidence="1" key="1">
    <citation type="journal article" date="2020" name="Nat. Ecol. Evol.">
        <title>Deeply conserved synteny resolves early events in vertebrate evolution.</title>
        <authorList>
            <person name="Simakov O."/>
            <person name="Marletaz F."/>
            <person name="Yue J.X."/>
            <person name="O'Connell B."/>
            <person name="Jenkins J."/>
            <person name="Brandt A."/>
            <person name="Calef R."/>
            <person name="Tung C.H."/>
            <person name="Huang T.K."/>
            <person name="Schmutz J."/>
            <person name="Satoh N."/>
            <person name="Yu J.K."/>
            <person name="Putnam N.H."/>
            <person name="Green R.E."/>
            <person name="Rokhsar D.S."/>
        </authorList>
    </citation>
    <scope>NUCLEOTIDE SEQUENCE [LARGE SCALE GENOMIC DNA]</scope>
    <source>
        <strain evidence="1">S238N-H82</strain>
    </source>
</reference>
<evidence type="ECO:0000313" key="2">
    <source>
        <dbReference type="RefSeq" id="XP_035694478.1"/>
    </source>
</evidence>
<dbReference type="KEGG" id="bfo:118428500"/>
<dbReference type="AlphaFoldDB" id="A0A9J7M5M3"/>
<proteinExistence type="predicted"/>
<dbReference type="GeneID" id="118428500"/>
<accession>A0A9J7M5M3</accession>
<protein>
    <submittedName>
        <fullName evidence="2">Uncharacterized protein LOC118428500</fullName>
    </submittedName>
</protein>
<name>A0A9J7M5M3_BRAFL</name>
<reference evidence="2" key="2">
    <citation type="submission" date="2025-08" db="UniProtKB">
        <authorList>
            <consortium name="RefSeq"/>
        </authorList>
    </citation>
    <scope>IDENTIFICATION</scope>
    <source>
        <strain evidence="2">S238N-H82</strain>
        <tissue evidence="2">Testes</tissue>
    </source>
</reference>
<dbReference type="OrthoDB" id="676979at2759"/>